<keyword evidence="2" id="KW-1185">Reference proteome</keyword>
<gene>
    <name evidence="1" type="ORF">NBR_LOCUS17891</name>
</gene>
<protein>
    <submittedName>
        <fullName evidence="3">Non-specific serine/threonine protein kinase</fullName>
    </submittedName>
</protein>
<accession>A0A158R3A8</accession>
<dbReference type="STRING" id="27835.A0A158R3A8"/>
<dbReference type="AlphaFoldDB" id="A0A158R3A8"/>
<name>A0A158R3A8_NIPBR</name>
<dbReference type="Proteomes" id="UP000271162">
    <property type="component" value="Unassembled WGS sequence"/>
</dbReference>
<evidence type="ECO:0000313" key="2">
    <source>
        <dbReference type="Proteomes" id="UP000271162"/>
    </source>
</evidence>
<dbReference type="EMBL" id="UYSL01023039">
    <property type="protein sequence ID" value="VDL81611.1"/>
    <property type="molecule type" value="Genomic_DNA"/>
</dbReference>
<reference evidence="3" key="1">
    <citation type="submission" date="2016-04" db="UniProtKB">
        <authorList>
            <consortium name="WormBaseParasite"/>
        </authorList>
    </citation>
    <scope>IDENTIFICATION</scope>
</reference>
<sequence>MDSNSEKDREEDMDVLSVTEASQHFCTCGAYARIIPATSLLRRRIIEAVNHELDQYEQPLGVPLCSSSQDASDPTQLMRLVKALDGLSVWIDFTAAKCNQLPLALWNSVHILLNQLEKQLEQSASEVTATAKTVPIASPEETAQDDTVAGNWLECILEQVPAMLDHQTAVQSQIVSEIEEISKRVVFLLRLLSNAKGMTLCSDIISKVVEKIQNLSNNEIVNEFHASYVVLSRNGQIDLELQHNRLFDEERAVLDENSHYMKKQHATDYSRQTLDLLEKILQDENAIPSLVHGVISLLLTLIHRDTGCPWVLDLKMLGRVESDWSKMIHSLAEFSLRHPSQSFLSGTYALLTSEHFQGAGESMNLSVLLFVLRHLPRLISDQGQKDVQNFNNHYPGMEAIIKQFVHPDNVSKLADRAVKLFSECLDETEEDSSDDIRGSVDEYLLHQHLRHEISRLLLHEVQEKWKNKPEKDSINASQLKWVVRVSTSGQYSREIAERAEQELNKLGADNAAQIRFCYISETLLAGATSAQPMQIFEKKYDYAAEPLLGIFCTFYGAVLCSDKVRPSWIEVDAEVMHCAMRDSVGAVLRPSLIEDLHDFFPITVQSTDRLAQTALTWTGRQAAERRDRLLSLVPLGRLQDVFHEVLMVICSNADAETHIEVLRHCSENLPSWIEVSTDEENVMRGQALLTNGNRLVFRLMVVSNLLEYCSQLGKHAEPYNSDAYFSDSETLKVIITVYSSPPCKRF</sequence>
<evidence type="ECO:0000313" key="3">
    <source>
        <dbReference type="WBParaSite" id="NBR_0001789001-mRNA-1"/>
    </source>
</evidence>
<evidence type="ECO:0000313" key="1">
    <source>
        <dbReference type="EMBL" id="VDL81611.1"/>
    </source>
</evidence>
<organism evidence="3">
    <name type="scientific">Nippostrongylus brasiliensis</name>
    <name type="common">Rat hookworm</name>
    <dbReference type="NCBI Taxonomy" id="27835"/>
    <lineage>
        <taxon>Eukaryota</taxon>
        <taxon>Metazoa</taxon>
        <taxon>Ecdysozoa</taxon>
        <taxon>Nematoda</taxon>
        <taxon>Chromadorea</taxon>
        <taxon>Rhabditida</taxon>
        <taxon>Rhabditina</taxon>
        <taxon>Rhabditomorpha</taxon>
        <taxon>Strongyloidea</taxon>
        <taxon>Heligmosomidae</taxon>
        <taxon>Nippostrongylus</taxon>
    </lineage>
</organism>
<proteinExistence type="predicted"/>
<dbReference type="WBParaSite" id="NBR_0001789001-mRNA-1">
    <property type="protein sequence ID" value="NBR_0001789001-mRNA-1"/>
    <property type="gene ID" value="NBR_0001789001"/>
</dbReference>
<reference evidence="1 2" key="2">
    <citation type="submission" date="2018-11" db="EMBL/GenBank/DDBJ databases">
        <authorList>
            <consortium name="Pathogen Informatics"/>
        </authorList>
    </citation>
    <scope>NUCLEOTIDE SEQUENCE [LARGE SCALE GENOMIC DNA]</scope>
</reference>